<dbReference type="RefSeq" id="WP_101780445.1">
    <property type="nucleotide sequence ID" value="NZ_CP025543.1"/>
</dbReference>
<dbReference type="AlphaFoldDB" id="A0A2K9LTJ7"/>
<dbReference type="Proteomes" id="UP000234790">
    <property type="component" value="Chromosome"/>
</dbReference>
<evidence type="ECO:0000313" key="1">
    <source>
        <dbReference type="EMBL" id="AUM62393.1"/>
    </source>
</evidence>
<evidence type="ECO:0000313" key="2">
    <source>
        <dbReference type="Proteomes" id="UP000234790"/>
    </source>
</evidence>
<sequence>MIFNKIEILYDKVCLPLKIKYSEIRKPTFMEFLILLIIIEHPDKTKNLQEILEKDFEIKNQSLFERALRELINFKVIEINKVRAGIGSLNMNTSIDNFHIDAKIQKEFKKGTYTISHDNKFQDVKYFIDPITRKTEILKEANWNKRVSDLKFSHRLSIPFDNSQLENKELIFSKSKDFMKDKSDIFGDDSFLKDILLEGQESINEVSRFKEYTKNDTAAIESWIEIFDNGTFKVKTDNQNLEDYLRLNPNISAEILKDVATKYEDKLKKIFRPETNFTDMQNFISTPDLLSNLNVKTTYNLILINDQYIESDNEIIKNKDLTKNIETIIFYNSKRNNKVIDIIDGKVIFYVGYIENETLQSNSFIYLDSKNASTAFLVAEKNIQSINLNIPVLYAYKNSNKILDLYAMFKTNIESIIEKFEQSLLEANYELAMNIYLVLERVGLESKVSKALEYYLSKTTDSGSNYSEMKKYLSEAEDRKLFLILDRVAKNLIVNVSKERTDDELFEIVRNYKFVDTKNILDIFNQADIQNNIDNIYKINDFLRKNSVDGWKFNVRNSLNILTDYFKNNNRAEMFDENKYNSDVWTQHANTLNTIGKITKELYMNNYAFVENNYSYLLNSLMELVGNSLDIENFDQYLINLSDSLIDFYKSYYKYKSEQFSTITDDMIEYKIQIIAGGYINKVEDALNEFIDKKIYNMPIELKLEWVKNVEKNSSAVDKILKNNDKAFKEALNIIFGKKREYTQFDLSKYSEMFGGK</sequence>
<protein>
    <submittedName>
        <fullName evidence="1">Uncharacterized protein</fullName>
    </submittedName>
</protein>
<gene>
    <name evidence="1" type="ORF">SMONO_v1c01420</name>
</gene>
<reference evidence="1 2" key="1">
    <citation type="submission" date="2017-12" db="EMBL/GenBank/DDBJ databases">
        <title>Complete genome sequence of Spiroplasma monobiae MQ-1 (ATCC 33825).</title>
        <authorList>
            <person name="Tsai Y.-M."/>
            <person name="Lo W.-S."/>
            <person name="Wu P.-S."/>
            <person name="Cho S.-T."/>
            <person name="Kuo C.-H."/>
        </authorList>
    </citation>
    <scope>NUCLEOTIDE SEQUENCE [LARGE SCALE GENOMIC DNA]</scope>
    <source>
        <strain evidence="1 2">MQ-1</strain>
    </source>
</reference>
<accession>A0A2K9LTJ7</accession>
<dbReference type="EMBL" id="CP025543">
    <property type="protein sequence ID" value="AUM62393.1"/>
    <property type="molecule type" value="Genomic_DNA"/>
</dbReference>
<name>A0A2K9LTJ7_SPISQ</name>
<keyword evidence="2" id="KW-1185">Reference proteome</keyword>
<dbReference type="OrthoDB" id="387638at2"/>
<organism evidence="1 2">
    <name type="scientific">Spiroplasma monobiae MQ-1</name>
    <dbReference type="NCBI Taxonomy" id="1336748"/>
    <lineage>
        <taxon>Bacteria</taxon>
        <taxon>Bacillati</taxon>
        <taxon>Mycoplasmatota</taxon>
        <taxon>Mollicutes</taxon>
        <taxon>Entomoplasmatales</taxon>
        <taxon>Spiroplasmataceae</taxon>
        <taxon>Spiroplasma</taxon>
    </lineage>
</organism>
<proteinExistence type="predicted"/>
<dbReference type="KEGG" id="smoo:SMONO_v1c01420"/>